<evidence type="ECO:0000256" key="1">
    <source>
        <dbReference type="ARBA" id="ARBA00022729"/>
    </source>
</evidence>
<dbReference type="Proteomes" id="UP001366166">
    <property type="component" value="Chromosome"/>
</dbReference>
<accession>A0AAU9EI05</accession>
<dbReference type="InterPro" id="IPR050902">
    <property type="entry name" value="ABC_Transporter_SBP"/>
</dbReference>
<protein>
    <submittedName>
        <fullName evidence="4">Cobalamin-binding protein</fullName>
    </submittedName>
</protein>
<dbReference type="InterPro" id="IPR054828">
    <property type="entry name" value="Vit_B12_bind_prot"/>
</dbReference>
<evidence type="ECO:0000313" key="4">
    <source>
        <dbReference type="EMBL" id="BEQ15635.1"/>
    </source>
</evidence>
<dbReference type="Gene3D" id="3.40.50.1980">
    <property type="entry name" value="Nitrogenase molybdenum iron protein domain"/>
    <property type="match status" value="2"/>
</dbReference>
<gene>
    <name evidence="4" type="primary">btuF</name>
    <name evidence="4" type="ORF">FAK_27010</name>
</gene>
<evidence type="ECO:0000259" key="3">
    <source>
        <dbReference type="Pfam" id="PF01497"/>
    </source>
</evidence>
<keyword evidence="1 2" id="KW-0732">Signal</keyword>
<reference evidence="5" key="1">
    <citation type="journal article" date="2023" name="Arch. Microbiol.">
        <title>Desulfoferula mesophilus gen. nov. sp. nov., a mesophilic sulfate-reducing bacterium isolated from a brackish lake sediment.</title>
        <authorList>
            <person name="Watanabe T."/>
            <person name="Yabe T."/>
            <person name="Tsuji J.M."/>
            <person name="Fukui M."/>
        </authorList>
    </citation>
    <scope>NUCLEOTIDE SEQUENCE [LARGE SCALE GENOMIC DNA]</scope>
    <source>
        <strain evidence="5">12FAK</strain>
    </source>
</reference>
<dbReference type="InterPro" id="IPR002491">
    <property type="entry name" value="ABC_transptr_periplasmic_BD"/>
</dbReference>
<dbReference type="Pfam" id="PF01497">
    <property type="entry name" value="Peripla_BP_2"/>
    <property type="match status" value="1"/>
</dbReference>
<feature type="signal peptide" evidence="2">
    <location>
        <begin position="1"/>
        <end position="24"/>
    </location>
</feature>
<dbReference type="SUPFAM" id="SSF53807">
    <property type="entry name" value="Helical backbone' metal receptor"/>
    <property type="match status" value="1"/>
</dbReference>
<dbReference type="PANTHER" id="PTHR30535:SF34">
    <property type="entry name" value="MOLYBDATE-BINDING PROTEIN MOLA"/>
    <property type="match status" value="1"/>
</dbReference>
<evidence type="ECO:0000313" key="5">
    <source>
        <dbReference type="Proteomes" id="UP001366166"/>
    </source>
</evidence>
<organism evidence="4 5">
    <name type="scientific">Desulfoferula mesophila</name>
    <dbReference type="NCBI Taxonomy" id="3058419"/>
    <lineage>
        <taxon>Bacteria</taxon>
        <taxon>Pseudomonadati</taxon>
        <taxon>Thermodesulfobacteriota</taxon>
        <taxon>Desulfarculia</taxon>
        <taxon>Desulfarculales</taxon>
        <taxon>Desulfarculaceae</taxon>
        <taxon>Desulfoferula</taxon>
    </lineage>
</organism>
<dbReference type="RefSeq" id="WP_338600299.1">
    <property type="nucleotide sequence ID" value="NZ_AP028679.1"/>
</dbReference>
<dbReference type="PANTHER" id="PTHR30535">
    <property type="entry name" value="VITAMIN B12-BINDING PROTEIN"/>
    <property type="match status" value="1"/>
</dbReference>
<feature type="domain" description="Fe/B12 periplasmic-binding" evidence="3">
    <location>
        <begin position="44"/>
        <end position="240"/>
    </location>
</feature>
<feature type="chain" id="PRO_5043953160" evidence="2">
    <location>
        <begin position="25"/>
        <end position="301"/>
    </location>
</feature>
<name>A0AAU9EI05_9BACT</name>
<sequence>MNYARPIGLLLVLVLTLAASSAWARLVTDEMGRQVKVPAQPQRIIGLTPSLTEVVFALGLGERAVGATTWADYPPAARKLTRVGPYVSPNLERILALKPDLVLINKDGNPPWLVDRLGELGVPVYVTVPTVPQDLPAGLERLGDLLGAPQAGRRLADKLRREMEQVAARLRGVKPRPTLMVIGSHPLVSVGPETMNGHLLTMAGAKNIAAGINQRWPRLNLEYITEAKPQVIILSTMERGQNLERDLTYWRTLPGVGDRPGVRVEWISSDLIDRPGPRMGQGLEELARLVHPERFTPEAKP</sequence>
<dbReference type="NCBIfam" id="NF038402">
    <property type="entry name" value="TroA_like"/>
    <property type="match status" value="1"/>
</dbReference>
<proteinExistence type="predicted"/>
<dbReference type="EMBL" id="AP028679">
    <property type="protein sequence ID" value="BEQ15635.1"/>
    <property type="molecule type" value="Genomic_DNA"/>
</dbReference>
<evidence type="ECO:0000256" key="2">
    <source>
        <dbReference type="SAM" id="SignalP"/>
    </source>
</evidence>
<dbReference type="KEGG" id="dmp:FAK_27010"/>
<dbReference type="GO" id="GO:0071281">
    <property type="term" value="P:cellular response to iron ion"/>
    <property type="evidence" value="ECO:0007669"/>
    <property type="project" value="TreeGrafter"/>
</dbReference>
<dbReference type="AlphaFoldDB" id="A0AAU9EI05"/>
<keyword evidence="5" id="KW-1185">Reference proteome</keyword>